<gene>
    <name evidence="3" type="ORF">CK936_07855</name>
</gene>
<feature type="transmembrane region" description="Helical" evidence="2">
    <location>
        <begin position="431"/>
        <end position="450"/>
    </location>
</feature>
<feature type="compositionally biased region" description="Low complexity" evidence="1">
    <location>
        <begin position="8"/>
        <end position="30"/>
    </location>
</feature>
<keyword evidence="2" id="KW-1133">Transmembrane helix</keyword>
<dbReference type="EMBL" id="NSJV01000152">
    <property type="protein sequence ID" value="PAU49439.1"/>
    <property type="molecule type" value="Genomic_DNA"/>
</dbReference>
<feature type="non-terminal residue" evidence="3">
    <location>
        <position position="510"/>
    </location>
</feature>
<feature type="transmembrane region" description="Helical" evidence="2">
    <location>
        <begin position="384"/>
        <end position="404"/>
    </location>
</feature>
<feature type="transmembrane region" description="Helical" evidence="2">
    <location>
        <begin position="352"/>
        <end position="372"/>
    </location>
</feature>
<reference evidence="3 4" key="1">
    <citation type="submission" date="2017-08" db="EMBL/GenBank/DDBJ databases">
        <title>Genome sequence of Streptomyces albireticuli NRRL B-1670.</title>
        <authorList>
            <person name="Graham D.E."/>
            <person name="Mahan K.M."/>
            <person name="Klingeman D.M."/>
            <person name="Hettich R.L."/>
            <person name="Parry R.J."/>
            <person name="Spain J.C."/>
        </authorList>
    </citation>
    <scope>NUCLEOTIDE SEQUENCE [LARGE SCALE GENOMIC DNA]</scope>
    <source>
        <strain evidence="3 4">NRRL B-1670</strain>
    </source>
</reference>
<comment type="caution">
    <text evidence="3">The sequence shown here is derived from an EMBL/GenBank/DDBJ whole genome shotgun (WGS) entry which is preliminary data.</text>
</comment>
<dbReference type="Proteomes" id="UP000218944">
    <property type="component" value="Unassembled WGS sequence"/>
</dbReference>
<proteinExistence type="predicted"/>
<feature type="region of interest" description="Disordered" evidence="1">
    <location>
        <begin position="1"/>
        <end position="64"/>
    </location>
</feature>
<keyword evidence="2" id="KW-0472">Membrane</keyword>
<sequence>MKCGHELAQPAAAAAPAPGAASAAPVAPAMPAGPPRPDRPPVTGGPPPFAPGHAPGHVPGQAPGAPVPPGAAALFLRRAFGGGWAGSARAVLWPTGLLLVLALLASLPDPDAYAEVGLHTWSDRFQSALAVLMQGLGGTLDFETKRGGGLVTLFIRGNGSVSVWPLTVTLLWAGALAVGARRLRRTRPPGTGGGPEDTLRIALLSAVAVLVLGLVGQPDLDGLSVSTTPVLAALGGCALAAAVSGAVLCRDELAARLGTGAQTAMRAFGTAMRALGLSAALGGLVMFVVLAAHSDEGAGWAVGPSLLFLANMGLMALGLAWGADLEGSATDRGTQETGTFGLSDLGHAAGGWAQAGALAGGAACALILALLVARRSADRREQALAGGFFLAAFWLLSFVAGFSMKMSAGTTFGFGRTRSMDLDYGADQGELLLFGLLWTAGAVLVAAFLFRTDRPAGPGGFPGLAPGLAPGFSVPPMPQAVPGAPAAVPGAPATPPLPVTPPAPPAPFAS</sequence>
<feature type="transmembrane region" description="Helical" evidence="2">
    <location>
        <begin position="270"/>
        <end position="292"/>
    </location>
</feature>
<feature type="compositionally biased region" description="Low complexity" evidence="1">
    <location>
        <begin position="51"/>
        <end position="64"/>
    </location>
</feature>
<feature type="transmembrane region" description="Helical" evidence="2">
    <location>
        <begin position="201"/>
        <end position="218"/>
    </location>
</feature>
<name>A0A2A2DDG6_9ACTN</name>
<dbReference type="PANTHER" id="PTHR48125:SF10">
    <property type="entry name" value="OS12G0136300 PROTEIN"/>
    <property type="match status" value="1"/>
</dbReference>
<feature type="transmembrane region" description="Helical" evidence="2">
    <location>
        <begin position="161"/>
        <end position="180"/>
    </location>
</feature>
<keyword evidence="2" id="KW-0812">Transmembrane</keyword>
<evidence type="ECO:0000256" key="2">
    <source>
        <dbReference type="SAM" id="Phobius"/>
    </source>
</evidence>
<organism evidence="3 4">
    <name type="scientific">Streptomyces albireticuli</name>
    <dbReference type="NCBI Taxonomy" id="1940"/>
    <lineage>
        <taxon>Bacteria</taxon>
        <taxon>Bacillati</taxon>
        <taxon>Actinomycetota</taxon>
        <taxon>Actinomycetes</taxon>
        <taxon>Kitasatosporales</taxon>
        <taxon>Streptomycetaceae</taxon>
        <taxon>Streptomyces</taxon>
    </lineage>
</organism>
<protein>
    <submittedName>
        <fullName evidence="3">Uncharacterized protein</fullName>
    </submittedName>
</protein>
<evidence type="ECO:0000256" key="1">
    <source>
        <dbReference type="SAM" id="MobiDB-lite"/>
    </source>
</evidence>
<feature type="compositionally biased region" description="Pro residues" evidence="1">
    <location>
        <begin position="492"/>
        <end position="510"/>
    </location>
</feature>
<keyword evidence="4" id="KW-1185">Reference proteome</keyword>
<evidence type="ECO:0000313" key="3">
    <source>
        <dbReference type="EMBL" id="PAU49439.1"/>
    </source>
</evidence>
<evidence type="ECO:0000313" key="4">
    <source>
        <dbReference type="Proteomes" id="UP000218944"/>
    </source>
</evidence>
<dbReference type="PANTHER" id="PTHR48125">
    <property type="entry name" value="LP07818P1"/>
    <property type="match status" value="1"/>
</dbReference>
<dbReference type="AlphaFoldDB" id="A0A2A2DDG6"/>
<accession>A0A2A2DDG6</accession>
<feature type="region of interest" description="Disordered" evidence="1">
    <location>
        <begin position="483"/>
        <end position="510"/>
    </location>
</feature>
<feature type="transmembrane region" description="Helical" evidence="2">
    <location>
        <begin position="230"/>
        <end position="249"/>
    </location>
</feature>